<feature type="chain" id="PRO_5047055493" evidence="3">
    <location>
        <begin position="26"/>
        <end position="288"/>
    </location>
</feature>
<feature type="region of interest" description="Disordered" evidence="2">
    <location>
        <begin position="263"/>
        <end position="288"/>
    </location>
</feature>
<protein>
    <submittedName>
        <fullName evidence="4">Tetratricopeptide repeat protein</fullName>
    </submittedName>
</protein>
<name>A0ABR7MIW8_9BACT</name>
<dbReference type="Gene3D" id="1.25.40.10">
    <property type="entry name" value="Tetratricopeptide repeat domain"/>
    <property type="match status" value="1"/>
</dbReference>
<organism evidence="4 5">
    <name type="scientific">Hymenobacter citatus</name>
    <dbReference type="NCBI Taxonomy" id="2763506"/>
    <lineage>
        <taxon>Bacteria</taxon>
        <taxon>Pseudomonadati</taxon>
        <taxon>Bacteroidota</taxon>
        <taxon>Cytophagia</taxon>
        <taxon>Cytophagales</taxon>
        <taxon>Hymenobacteraceae</taxon>
        <taxon>Hymenobacter</taxon>
    </lineage>
</organism>
<evidence type="ECO:0000256" key="1">
    <source>
        <dbReference type="PROSITE-ProRule" id="PRU00339"/>
    </source>
</evidence>
<evidence type="ECO:0000313" key="5">
    <source>
        <dbReference type="Proteomes" id="UP000622017"/>
    </source>
</evidence>
<feature type="signal peptide" evidence="3">
    <location>
        <begin position="1"/>
        <end position="25"/>
    </location>
</feature>
<keyword evidence="3" id="KW-0732">Signal</keyword>
<dbReference type="EMBL" id="JACSCY010000005">
    <property type="protein sequence ID" value="MBC6611018.1"/>
    <property type="molecule type" value="Genomic_DNA"/>
</dbReference>
<sequence>MIFLGSSRITAAFLLAGGFFLAATAQGQTNIAILQKADALVGERKYASAFQVLQKYDPRNERPAVVLQKEDIALRYNVGHSQYRRFAFKDVQLTDNLENFRSPDSTYTMTTFPLGRALRALKIRYPNDYKLDRGLGDYYFAVQQCNCAEASKEEDDLFPLIIQYYDVAHEHGYGDYSSYYAQGYSYQRLGMFQESVAPFLRSIELRKNYPEARLNLAFVYLELKQFEKAKEQAQLAVELFPDEQHKSDANFLLKTIEERLQGKEAATPAKPAATPQKATKKAVRKRVI</sequence>
<dbReference type="InterPro" id="IPR019734">
    <property type="entry name" value="TPR_rpt"/>
</dbReference>
<evidence type="ECO:0000256" key="2">
    <source>
        <dbReference type="SAM" id="MobiDB-lite"/>
    </source>
</evidence>
<proteinExistence type="predicted"/>
<evidence type="ECO:0000256" key="3">
    <source>
        <dbReference type="SAM" id="SignalP"/>
    </source>
</evidence>
<feature type="compositionally biased region" description="Basic residues" evidence="2">
    <location>
        <begin position="278"/>
        <end position="288"/>
    </location>
</feature>
<comment type="caution">
    <text evidence="4">The sequence shown here is derived from an EMBL/GenBank/DDBJ whole genome shotgun (WGS) entry which is preliminary data.</text>
</comment>
<feature type="compositionally biased region" description="Low complexity" evidence="2">
    <location>
        <begin position="265"/>
        <end position="277"/>
    </location>
</feature>
<dbReference type="InterPro" id="IPR011990">
    <property type="entry name" value="TPR-like_helical_dom_sf"/>
</dbReference>
<reference evidence="4 5" key="1">
    <citation type="submission" date="2020-08" db="EMBL/GenBank/DDBJ databases">
        <title>Hymenobacter sp.</title>
        <authorList>
            <person name="Kim M.K."/>
        </authorList>
    </citation>
    <scope>NUCLEOTIDE SEQUENCE [LARGE SCALE GENOMIC DNA]</scope>
    <source>
        <strain evidence="4 5">BT507</strain>
    </source>
</reference>
<dbReference type="Proteomes" id="UP000622017">
    <property type="component" value="Unassembled WGS sequence"/>
</dbReference>
<evidence type="ECO:0000313" key="4">
    <source>
        <dbReference type="EMBL" id="MBC6611018.1"/>
    </source>
</evidence>
<dbReference type="SUPFAM" id="SSF48452">
    <property type="entry name" value="TPR-like"/>
    <property type="match status" value="1"/>
</dbReference>
<accession>A0ABR7MIW8</accession>
<dbReference type="PROSITE" id="PS50005">
    <property type="entry name" value="TPR"/>
    <property type="match status" value="1"/>
</dbReference>
<dbReference type="SMART" id="SM00028">
    <property type="entry name" value="TPR"/>
    <property type="match status" value="2"/>
</dbReference>
<keyword evidence="1" id="KW-0802">TPR repeat</keyword>
<feature type="repeat" description="TPR" evidence="1">
    <location>
        <begin position="210"/>
        <end position="243"/>
    </location>
</feature>
<dbReference type="Pfam" id="PF13431">
    <property type="entry name" value="TPR_17"/>
    <property type="match status" value="1"/>
</dbReference>
<gene>
    <name evidence="4" type="ORF">H8B15_08790</name>
</gene>
<keyword evidence="5" id="KW-1185">Reference proteome</keyword>